<accession>A0A0G4EZ48</accession>
<organism evidence="3">
    <name type="scientific">Chromera velia CCMP2878</name>
    <dbReference type="NCBI Taxonomy" id="1169474"/>
    <lineage>
        <taxon>Eukaryota</taxon>
        <taxon>Sar</taxon>
        <taxon>Alveolata</taxon>
        <taxon>Colpodellida</taxon>
        <taxon>Chromeraceae</taxon>
        <taxon>Chromera</taxon>
    </lineage>
</organism>
<feature type="compositionally biased region" description="Basic and acidic residues" evidence="1">
    <location>
        <begin position="149"/>
        <end position="166"/>
    </location>
</feature>
<name>A0A0G4EZ48_9ALVE</name>
<feature type="compositionally biased region" description="Basic and acidic residues" evidence="1">
    <location>
        <begin position="199"/>
        <end position="214"/>
    </location>
</feature>
<feature type="compositionally biased region" description="Polar residues" evidence="1">
    <location>
        <begin position="102"/>
        <end position="123"/>
    </location>
</feature>
<feature type="domain" description="KHDC4/BBP-like KH-domain type I" evidence="2">
    <location>
        <begin position="395"/>
        <end position="468"/>
    </location>
</feature>
<evidence type="ECO:0000256" key="1">
    <source>
        <dbReference type="SAM" id="MobiDB-lite"/>
    </source>
</evidence>
<dbReference type="AlphaFoldDB" id="A0A0G4EZ48"/>
<protein>
    <recommendedName>
        <fullName evidence="2">KHDC4/BBP-like KH-domain type I domain-containing protein</fullName>
    </recommendedName>
</protein>
<feature type="compositionally biased region" description="Acidic residues" evidence="1">
    <location>
        <begin position="271"/>
        <end position="280"/>
    </location>
</feature>
<gene>
    <name evidence="3" type="ORF">Cvel_14284</name>
</gene>
<sequence length="551" mass="60496">MNEKALCDSPNCKKKSKQATLYLDVKTLDRALVMMPHMQIPVFSLPSQSGLSAEEHVDDRSPAPAPVGAPRTHDSSREGQQRTHDSSREGQQRSAEGEGNSLPLSPSTPVESNQTPHTKTMTPGTEAASASEVDRDRGKKYRPPPMLQREIERERMSQEKERETVAEIRINASRGGAGDLSSVPPQPVRPSAFLSVGGDGKHPPHAVQKEKESSYLEALGESDGHKKQSKSIDDSSCGQILRVPFPLSLSSSKEATSGQSRVTTTDRAEGEEGEGDEEEERFDRENLTATRTTTRTVTDDVEFPPKQHTGHRVAPPSTSAVPSPLEQPSLPDGPFEPAAAGAPFQPQELHEDDVVEDLPSPVVSALDSRKYAEYFFTDDPCDRRFRAKFPIAISDPAFGCPSRIIGGGGANMKDIVSLTNQTTKMRLRGVGSGFREDQLGHRECPEPLHLCLSSPTAETFAIAFSHLAVLIRRVHWEFEEFHLDVRRTAYRGLSVFSWEQRGVDLKVCSLSVGQLWGGMESLLTCMEREEKGRRVTGVPSSLRSELQRVSG</sequence>
<dbReference type="EMBL" id="CDMZ01000009">
    <property type="protein sequence ID" value="CEM04375.1"/>
    <property type="molecule type" value="Genomic_DNA"/>
</dbReference>
<dbReference type="Gene3D" id="3.30.1370.10">
    <property type="entry name" value="K Homology domain, type 1"/>
    <property type="match status" value="1"/>
</dbReference>
<feature type="region of interest" description="Disordered" evidence="1">
    <location>
        <begin position="51"/>
        <end position="342"/>
    </location>
</feature>
<dbReference type="VEuPathDB" id="CryptoDB:Cvel_14284"/>
<dbReference type="PANTHER" id="PTHR15744">
    <property type="entry name" value="BLOM7"/>
    <property type="match status" value="1"/>
</dbReference>
<dbReference type="InterPro" id="IPR055256">
    <property type="entry name" value="KH_1_KHDC4/BBP-like"/>
</dbReference>
<dbReference type="GO" id="GO:0003723">
    <property type="term" value="F:RNA binding"/>
    <property type="evidence" value="ECO:0007669"/>
    <property type="project" value="InterPro"/>
</dbReference>
<proteinExistence type="predicted"/>
<evidence type="ECO:0000313" key="3">
    <source>
        <dbReference type="EMBL" id="CEM04375.1"/>
    </source>
</evidence>
<dbReference type="GO" id="GO:0005634">
    <property type="term" value="C:nucleus"/>
    <property type="evidence" value="ECO:0007669"/>
    <property type="project" value="InterPro"/>
</dbReference>
<dbReference type="Pfam" id="PF22675">
    <property type="entry name" value="KH-I_KHDC4-BBP"/>
    <property type="match status" value="1"/>
</dbReference>
<feature type="compositionally biased region" description="Basic and acidic residues" evidence="1">
    <location>
        <begin position="71"/>
        <end position="91"/>
    </location>
</feature>
<feature type="compositionally biased region" description="Low complexity" evidence="1">
    <location>
        <begin position="333"/>
        <end position="342"/>
    </location>
</feature>
<feature type="compositionally biased region" description="Low complexity" evidence="1">
    <location>
        <begin position="313"/>
        <end position="324"/>
    </location>
</feature>
<reference evidence="3" key="1">
    <citation type="submission" date="2014-11" db="EMBL/GenBank/DDBJ databases">
        <authorList>
            <person name="Otto D Thomas"/>
            <person name="Naeem Raeece"/>
        </authorList>
    </citation>
    <scope>NUCLEOTIDE SEQUENCE</scope>
</reference>
<feature type="compositionally biased region" description="Basic and acidic residues" evidence="1">
    <location>
        <begin position="222"/>
        <end position="233"/>
    </location>
</feature>
<dbReference type="InterPro" id="IPR036612">
    <property type="entry name" value="KH_dom_type_1_sf"/>
</dbReference>
<evidence type="ECO:0000259" key="2">
    <source>
        <dbReference type="Pfam" id="PF22675"/>
    </source>
</evidence>
<dbReference type="PANTHER" id="PTHR15744:SF0">
    <property type="entry name" value="KH HOMOLOGY DOMAIN-CONTAINING PROTEIN 4"/>
    <property type="match status" value="1"/>
</dbReference>
<feature type="compositionally biased region" description="Polar residues" evidence="1">
    <location>
        <begin position="248"/>
        <end position="262"/>
    </location>
</feature>
<dbReference type="InterPro" id="IPR031121">
    <property type="entry name" value="RIK/BLOM7"/>
</dbReference>